<comment type="caution">
    <text evidence="4">The sequence shown here is derived from an EMBL/GenBank/DDBJ whole genome shotgun (WGS) entry which is preliminary data.</text>
</comment>
<feature type="active site" description="Proton acceptor; via imino nitrogen" evidence="2">
    <location>
        <position position="2"/>
    </location>
</feature>
<dbReference type="GO" id="GO:0005737">
    <property type="term" value="C:cytoplasm"/>
    <property type="evidence" value="ECO:0007669"/>
    <property type="project" value="InterPro"/>
</dbReference>
<dbReference type="GO" id="GO:0016862">
    <property type="term" value="F:intramolecular oxidoreductase activity, interconverting keto- and enol-groups"/>
    <property type="evidence" value="ECO:0007669"/>
    <property type="project" value="InterPro"/>
</dbReference>
<sequence length="77" mass="8580">MPHIVVKMIEGRSSTQKQELSDRLAKTLMSVLGSKDESVSVAIEDVPADKWESEVFVPEIKGRKDTLYKKPGYASVD</sequence>
<dbReference type="EMBL" id="RJTH01000005">
    <property type="protein sequence ID" value="RUM24425.1"/>
    <property type="molecule type" value="Genomic_DNA"/>
</dbReference>
<evidence type="ECO:0000256" key="2">
    <source>
        <dbReference type="PIRSR" id="PIRSR037799-1"/>
    </source>
</evidence>
<dbReference type="InterPro" id="IPR014347">
    <property type="entry name" value="Tautomerase/MIF_sf"/>
</dbReference>
<dbReference type="Gene3D" id="3.30.429.10">
    <property type="entry name" value="Macrophage Migration Inhibitory Factor"/>
    <property type="match status" value="1"/>
</dbReference>
<name>A0A432PK06_9HYPH</name>
<evidence type="ECO:0000313" key="4">
    <source>
        <dbReference type="EMBL" id="RUM24425.1"/>
    </source>
</evidence>
<dbReference type="Proteomes" id="UP000278823">
    <property type="component" value="Unassembled WGS sequence"/>
</dbReference>
<dbReference type="OrthoDB" id="3395834at2"/>
<dbReference type="RefSeq" id="WP_126922108.1">
    <property type="nucleotide sequence ID" value="NZ_ML133690.1"/>
</dbReference>
<evidence type="ECO:0000259" key="3">
    <source>
        <dbReference type="Pfam" id="PF01361"/>
    </source>
</evidence>
<keyword evidence="1" id="KW-0413">Isomerase</keyword>
<dbReference type="SUPFAM" id="SSF55331">
    <property type="entry name" value="Tautomerase/MIF"/>
    <property type="match status" value="1"/>
</dbReference>
<accession>A0A432PK06</accession>
<gene>
    <name evidence="4" type="ORF">EFQ99_16720</name>
</gene>
<dbReference type="Pfam" id="PF01361">
    <property type="entry name" value="Tautomerase"/>
    <property type="match status" value="1"/>
</dbReference>
<dbReference type="InterPro" id="IPR017284">
    <property type="entry name" value="Tautomerase_PptA"/>
</dbReference>
<feature type="domain" description="4-oxalocrotonate tautomerase-like" evidence="3">
    <location>
        <begin position="2"/>
        <end position="51"/>
    </location>
</feature>
<dbReference type="InterPro" id="IPR004370">
    <property type="entry name" value="4-OT-like_dom"/>
</dbReference>
<keyword evidence="5" id="KW-1185">Reference proteome</keyword>
<protein>
    <submittedName>
        <fullName evidence="4">4-oxalocrotonate tautomerase</fullName>
    </submittedName>
</protein>
<evidence type="ECO:0000256" key="1">
    <source>
        <dbReference type="ARBA" id="ARBA00023235"/>
    </source>
</evidence>
<dbReference type="PIRSF" id="PIRSF037799">
    <property type="entry name" value="Tautomer_YdcE_prd"/>
    <property type="match status" value="1"/>
</dbReference>
<dbReference type="AlphaFoldDB" id="A0A432PK06"/>
<proteinExistence type="predicted"/>
<reference evidence="5" key="1">
    <citation type="submission" date="2018-11" db="EMBL/GenBank/DDBJ databases">
        <title>Rhizobium chutanense sp. nov., isolated from root nodules of Phaseolus vulgaris in China.</title>
        <authorList>
            <person name="Huo Y."/>
        </authorList>
    </citation>
    <scope>NUCLEOTIDE SEQUENCE [LARGE SCALE GENOMIC DNA]</scope>
    <source>
        <strain evidence="5">CCBAU 65647</strain>
    </source>
</reference>
<organism evidence="4 5">
    <name type="scientific">Rhizobium vallis</name>
    <dbReference type="NCBI Taxonomy" id="634290"/>
    <lineage>
        <taxon>Bacteria</taxon>
        <taxon>Pseudomonadati</taxon>
        <taxon>Pseudomonadota</taxon>
        <taxon>Alphaproteobacteria</taxon>
        <taxon>Hyphomicrobiales</taxon>
        <taxon>Rhizobiaceae</taxon>
        <taxon>Rhizobium/Agrobacterium group</taxon>
        <taxon>Rhizobium</taxon>
    </lineage>
</organism>
<evidence type="ECO:0000313" key="5">
    <source>
        <dbReference type="Proteomes" id="UP000278823"/>
    </source>
</evidence>